<name>A0AAV0D4Y2_9ASTE</name>
<evidence type="ECO:0000256" key="1">
    <source>
        <dbReference type="ARBA" id="ARBA00004906"/>
    </source>
</evidence>
<dbReference type="PANTHER" id="PTHR22852:SF0">
    <property type="entry name" value="DENTICLELESS PROTEIN HOMOLOG"/>
    <property type="match status" value="1"/>
</dbReference>
<dbReference type="InterPro" id="IPR051865">
    <property type="entry name" value="WD-repeat_CDT2_adapter"/>
</dbReference>
<accession>A0AAV0D4Y2</accession>
<dbReference type="GO" id="GO:0030674">
    <property type="term" value="F:protein-macromolecule adaptor activity"/>
    <property type="evidence" value="ECO:0007669"/>
    <property type="project" value="TreeGrafter"/>
</dbReference>
<keyword evidence="8" id="KW-1185">Reference proteome</keyword>
<dbReference type="SMART" id="SM00320">
    <property type="entry name" value="WD40"/>
    <property type="match status" value="7"/>
</dbReference>
<dbReference type="InterPro" id="IPR015943">
    <property type="entry name" value="WD40/YVTN_repeat-like_dom_sf"/>
</dbReference>
<comment type="pathway">
    <text evidence="1">Protein modification; protein ubiquitination.</text>
</comment>
<dbReference type="PROSITE" id="PS00678">
    <property type="entry name" value="WD_REPEATS_1"/>
    <property type="match status" value="1"/>
</dbReference>
<feature type="repeat" description="WD" evidence="6">
    <location>
        <begin position="104"/>
        <end position="145"/>
    </location>
</feature>
<dbReference type="PROSITE" id="PS50082">
    <property type="entry name" value="WD_REPEATS_2"/>
    <property type="match status" value="4"/>
</dbReference>
<keyword evidence="2 6" id="KW-0853">WD repeat</keyword>
<protein>
    <submittedName>
        <fullName evidence="7">Uncharacterized protein</fullName>
    </submittedName>
</protein>
<dbReference type="Pfam" id="PF00400">
    <property type="entry name" value="WD40"/>
    <property type="match status" value="4"/>
</dbReference>
<dbReference type="InterPro" id="IPR036322">
    <property type="entry name" value="WD40_repeat_dom_sf"/>
</dbReference>
<dbReference type="Proteomes" id="UP001152523">
    <property type="component" value="Unassembled WGS sequence"/>
</dbReference>
<dbReference type="EMBL" id="CAMAPF010000060">
    <property type="protein sequence ID" value="CAH9088894.1"/>
    <property type="molecule type" value="Genomic_DNA"/>
</dbReference>
<organism evidence="7 8">
    <name type="scientific">Cuscuta epithymum</name>
    <dbReference type="NCBI Taxonomy" id="186058"/>
    <lineage>
        <taxon>Eukaryota</taxon>
        <taxon>Viridiplantae</taxon>
        <taxon>Streptophyta</taxon>
        <taxon>Embryophyta</taxon>
        <taxon>Tracheophyta</taxon>
        <taxon>Spermatophyta</taxon>
        <taxon>Magnoliopsida</taxon>
        <taxon>eudicotyledons</taxon>
        <taxon>Gunneridae</taxon>
        <taxon>Pentapetalae</taxon>
        <taxon>asterids</taxon>
        <taxon>lamiids</taxon>
        <taxon>Solanales</taxon>
        <taxon>Convolvulaceae</taxon>
        <taxon>Cuscuteae</taxon>
        <taxon>Cuscuta</taxon>
        <taxon>Cuscuta subgen. Cuscuta</taxon>
    </lineage>
</organism>
<dbReference type="InterPro" id="IPR001680">
    <property type="entry name" value="WD40_rpt"/>
</dbReference>
<dbReference type="GO" id="GO:0005634">
    <property type="term" value="C:nucleus"/>
    <property type="evidence" value="ECO:0007669"/>
    <property type="project" value="TreeGrafter"/>
</dbReference>
<evidence type="ECO:0000256" key="3">
    <source>
        <dbReference type="ARBA" id="ARBA00022737"/>
    </source>
</evidence>
<evidence type="ECO:0000256" key="6">
    <source>
        <dbReference type="PROSITE-ProRule" id="PRU00221"/>
    </source>
</evidence>
<evidence type="ECO:0000256" key="2">
    <source>
        <dbReference type="ARBA" id="ARBA00022574"/>
    </source>
</evidence>
<evidence type="ECO:0000256" key="5">
    <source>
        <dbReference type="ARBA" id="ARBA00038344"/>
    </source>
</evidence>
<comment type="caution">
    <text evidence="7">The sequence shown here is derived from an EMBL/GenBank/DDBJ whole genome shotgun (WGS) entry which is preliminary data.</text>
</comment>
<dbReference type="PANTHER" id="PTHR22852">
    <property type="entry name" value="LETHAL 2 DENTICLELESS PROTEIN RETINOIC ACID-REGULATED NUCLEAR MATRIX-ASSOCIATED PROTEIN"/>
    <property type="match status" value="1"/>
</dbReference>
<dbReference type="PROSITE" id="PS50294">
    <property type="entry name" value="WD_REPEATS_REGION"/>
    <property type="match status" value="3"/>
</dbReference>
<evidence type="ECO:0000313" key="7">
    <source>
        <dbReference type="EMBL" id="CAH9088894.1"/>
    </source>
</evidence>
<dbReference type="PRINTS" id="PR00320">
    <property type="entry name" value="GPROTEINBRPT"/>
</dbReference>
<dbReference type="GO" id="GO:0043161">
    <property type="term" value="P:proteasome-mediated ubiquitin-dependent protein catabolic process"/>
    <property type="evidence" value="ECO:0007669"/>
    <property type="project" value="TreeGrafter"/>
</dbReference>
<feature type="repeat" description="WD" evidence="6">
    <location>
        <begin position="146"/>
        <end position="188"/>
    </location>
</feature>
<sequence length="517" mass="57238">MEGSRNKSFFQDIRSRELNGFRVKKRPFESTESAQFSELGAVSVEHDGQTSPPMALSFCKTSRNCHIIAVSDEGGYISLYNTRSKFLSSSTNQGNAERAKISEWVAHENAIFDICWIQEDSNIVTASGDQSIKVWDAKEQKCVSALMGHTGSVKSLCVHPTNHNVIVSGSRDGSFALWDLRCNNNSNQRLCKPPIAMVRQAHASPSQRRSRHKKASSMSITSVLHLKDEISIATAGAVDSIIKLWDTRNLKSPFSQACPHPDVSAEKQRKLHGISSLSQDLNGVFISATCMDSRIYLYNVLQPERGPVKSFSGCRINSFFVKSSISPDAAHILSGSSDGNAYIWQIRNPQADPIILSSHEGEVTVVDWCPSETGKIATASDDFTARIWNIQSSCYSNTRSPSSIRRRIMAPSGAECRKLKLFPDEKTDCTRNDLDACHLDVVTCDFNSPRGIVGVSEICTPESQKRKYLALDYEIKDNMEKTPEASTRSPSSVLNLPSSLKKKTIRDYFLTTPSSSF</sequence>
<feature type="repeat" description="WD" evidence="6">
    <location>
        <begin position="324"/>
        <end position="348"/>
    </location>
</feature>
<comment type="similarity">
    <text evidence="5">Belongs to the WD repeat cdt2 family.</text>
</comment>
<evidence type="ECO:0000256" key="4">
    <source>
        <dbReference type="ARBA" id="ARBA00022786"/>
    </source>
</evidence>
<dbReference type="Gene3D" id="2.130.10.10">
    <property type="entry name" value="YVTN repeat-like/Quinoprotein amine dehydrogenase"/>
    <property type="match status" value="2"/>
</dbReference>
<proteinExistence type="inferred from homology"/>
<evidence type="ECO:0000313" key="8">
    <source>
        <dbReference type="Proteomes" id="UP001152523"/>
    </source>
</evidence>
<keyword evidence="4" id="KW-0833">Ubl conjugation pathway</keyword>
<dbReference type="InterPro" id="IPR020472">
    <property type="entry name" value="WD40_PAC1"/>
</dbReference>
<dbReference type="InterPro" id="IPR019775">
    <property type="entry name" value="WD40_repeat_CS"/>
</dbReference>
<feature type="repeat" description="WD" evidence="6">
    <location>
        <begin position="356"/>
        <end position="398"/>
    </location>
</feature>
<reference evidence="7" key="1">
    <citation type="submission" date="2022-07" db="EMBL/GenBank/DDBJ databases">
        <authorList>
            <person name="Macas J."/>
            <person name="Novak P."/>
            <person name="Neumann P."/>
        </authorList>
    </citation>
    <scope>NUCLEOTIDE SEQUENCE</scope>
</reference>
<gene>
    <name evidence="7" type="ORF">CEPIT_LOCUS10651</name>
</gene>
<dbReference type="AlphaFoldDB" id="A0AAV0D4Y2"/>
<dbReference type="SUPFAM" id="SSF50978">
    <property type="entry name" value="WD40 repeat-like"/>
    <property type="match status" value="1"/>
</dbReference>
<keyword evidence="3" id="KW-0677">Repeat</keyword>